<name>A0A381S4Z2_9ZZZZ</name>
<evidence type="ECO:0000256" key="1">
    <source>
        <dbReference type="SAM" id="MobiDB-lite"/>
    </source>
</evidence>
<dbReference type="GO" id="GO:0005814">
    <property type="term" value="C:centriole"/>
    <property type="evidence" value="ECO:0007669"/>
    <property type="project" value="TreeGrafter"/>
</dbReference>
<dbReference type="PROSITE" id="PS50005">
    <property type="entry name" value="TPR"/>
    <property type="match status" value="2"/>
</dbReference>
<organism evidence="2">
    <name type="scientific">marine metagenome</name>
    <dbReference type="NCBI Taxonomy" id="408172"/>
    <lineage>
        <taxon>unclassified sequences</taxon>
        <taxon>metagenomes</taxon>
        <taxon>ecological metagenomes</taxon>
    </lineage>
</organism>
<dbReference type="InterPro" id="IPR019734">
    <property type="entry name" value="TPR_rpt"/>
</dbReference>
<evidence type="ECO:0000313" key="2">
    <source>
        <dbReference type="EMBL" id="SUZ98514.1"/>
    </source>
</evidence>
<dbReference type="InterPro" id="IPR011990">
    <property type="entry name" value="TPR-like_helical_dom_sf"/>
</dbReference>
<sequence>VYLKSINLQSRFLLLLLFPLMIGACTDEVQIHKSALRYYSEGNEALKHRDYQIAIWNYQKAISLDSETPNFHYNLGLTYYEIGNYSESIDSFKRVESLVPNQTDTYYNLALAHHKMSNSRLADIYFNRYQDMLSLRKAQERLEAVRKEQETEAKIAEADSKRKELKKSSPSTSKKTSLKKKSKPGKSEVPNWE</sequence>
<accession>A0A381S4Z2</accession>
<feature type="compositionally biased region" description="Basic and acidic residues" evidence="1">
    <location>
        <begin position="147"/>
        <end position="162"/>
    </location>
</feature>
<dbReference type="Gene3D" id="1.25.40.10">
    <property type="entry name" value="Tetratricopeptide repeat domain"/>
    <property type="match status" value="1"/>
</dbReference>
<feature type="region of interest" description="Disordered" evidence="1">
    <location>
        <begin position="147"/>
        <end position="193"/>
    </location>
</feature>
<dbReference type="AlphaFoldDB" id="A0A381S4Z2"/>
<dbReference type="PANTHER" id="PTHR44117">
    <property type="entry name" value="INTRAFLAGELLAR TRANSPORT PROTEIN 88 HOMOLOG"/>
    <property type="match status" value="1"/>
</dbReference>
<protein>
    <submittedName>
        <fullName evidence="2">Uncharacterized protein</fullName>
    </submittedName>
</protein>
<dbReference type="EMBL" id="UINC01002611">
    <property type="protein sequence ID" value="SUZ98514.1"/>
    <property type="molecule type" value="Genomic_DNA"/>
</dbReference>
<dbReference type="SUPFAM" id="SSF48452">
    <property type="entry name" value="TPR-like"/>
    <property type="match status" value="1"/>
</dbReference>
<dbReference type="GO" id="GO:1905515">
    <property type="term" value="P:non-motile cilium assembly"/>
    <property type="evidence" value="ECO:0007669"/>
    <property type="project" value="TreeGrafter"/>
</dbReference>
<dbReference type="GO" id="GO:0019894">
    <property type="term" value="F:kinesin binding"/>
    <property type="evidence" value="ECO:0007669"/>
    <property type="project" value="TreeGrafter"/>
</dbReference>
<dbReference type="GO" id="GO:0097730">
    <property type="term" value="C:non-motile cilium"/>
    <property type="evidence" value="ECO:0007669"/>
    <property type="project" value="TreeGrafter"/>
</dbReference>
<proteinExistence type="predicted"/>
<dbReference type="Pfam" id="PF13414">
    <property type="entry name" value="TPR_11"/>
    <property type="match status" value="1"/>
</dbReference>
<dbReference type="GO" id="GO:0036064">
    <property type="term" value="C:ciliary basal body"/>
    <property type="evidence" value="ECO:0007669"/>
    <property type="project" value="TreeGrafter"/>
</dbReference>
<dbReference type="GO" id="GO:0097546">
    <property type="term" value="C:ciliary base"/>
    <property type="evidence" value="ECO:0007669"/>
    <property type="project" value="TreeGrafter"/>
</dbReference>
<gene>
    <name evidence="2" type="ORF">METZ01_LOCUS51368</name>
</gene>
<dbReference type="PANTHER" id="PTHR44117:SF1">
    <property type="entry name" value="INTRAFLAGELLAR TRANSPORT PROTEIN 88 HOMOLOG"/>
    <property type="match status" value="1"/>
</dbReference>
<dbReference type="GO" id="GO:0042073">
    <property type="term" value="P:intraciliary transport"/>
    <property type="evidence" value="ECO:0007669"/>
    <property type="project" value="TreeGrafter"/>
</dbReference>
<feature type="non-terminal residue" evidence="2">
    <location>
        <position position="1"/>
    </location>
</feature>
<dbReference type="SMART" id="SM00028">
    <property type="entry name" value="TPR"/>
    <property type="match status" value="3"/>
</dbReference>
<reference evidence="2" key="1">
    <citation type="submission" date="2018-05" db="EMBL/GenBank/DDBJ databases">
        <authorList>
            <person name="Lanie J.A."/>
            <person name="Ng W.-L."/>
            <person name="Kazmierczak K.M."/>
            <person name="Andrzejewski T.M."/>
            <person name="Davidsen T.M."/>
            <person name="Wayne K.J."/>
            <person name="Tettelin H."/>
            <person name="Glass J.I."/>
            <person name="Rusch D."/>
            <person name="Podicherti R."/>
            <person name="Tsui H.-C.T."/>
            <person name="Winkler M.E."/>
        </authorList>
    </citation>
    <scope>NUCLEOTIDE SEQUENCE</scope>
</reference>